<organism evidence="3 4">
    <name type="scientific">Novosphingobium pituita</name>
    <dbReference type="NCBI Taxonomy" id="3056842"/>
    <lineage>
        <taxon>Bacteria</taxon>
        <taxon>Pseudomonadati</taxon>
        <taxon>Pseudomonadota</taxon>
        <taxon>Alphaproteobacteria</taxon>
        <taxon>Sphingomonadales</taxon>
        <taxon>Sphingomonadaceae</taxon>
        <taxon>Novosphingobium</taxon>
    </lineage>
</organism>
<feature type="region of interest" description="Disordered" evidence="1">
    <location>
        <begin position="1"/>
        <end position="25"/>
    </location>
</feature>
<dbReference type="Pfam" id="PF10135">
    <property type="entry name" value="Rod-binding"/>
    <property type="match status" value="1"/>
</dbReference>
<sequence length="138" mass="13962">MTNTTPVSGLSAPSSAPAASGTDRARLHKAAQDFEAMFLRQILSSARASTQGSQALFGHKPDDTFTQMRDDRFAQIIAQSGTLGLAARLEAQFASHLAATAADTASRAVSGVVSGVASGVQSAAHSVSSLLSSSAAKG</sequence>
<evidence type="ECO:0000313" key="4">
    <source>
        <dbReference type="Proteomes" id="UP001187221"/>
    </source>
</evidence>
<keyword evidence="4" id="KW-1185">Reference proteome</keyword>
<dbReference type="Proteomes" id="UP001187221">
    <property type="component" value="Unassembled WGS sequence"/>
</dbReference>
<accession>A0ABQ6PBG7</accession>
<name>A0ABQ6PBG7_9SPHN</name>
<proteinExistence type="predicted"/>
<dbReference type="InterPro" id="IPR019301">
    <property type="entry name" value="Flagellar_prot_FlgJ_N"/>
</dbReference>
<feature type="compositionally biased region" description="Low complexity" evidence="1">
    <location>
        <begin position="11"/>
        <end position="20"/>
    </location>
</feature>
<evidence type="ECO:0000259" key="2">
    <source>
        <dbReference type="Pfam" id="PF10135"/>
    </source>
</evidence>
<dbReference type="EMBL" id="BTFW01000001">
    <property type="protein sequence ID" value="GMM61769.1"/>
    <property type="molecule type" value="Genomic_DNA"/>
</dbReference>
<evidence type="ECO:0000256" key="1">
    <source>
        <dbReference type="SAM" id="MobiDB-lite"/>
    </source>
</evidence>
<comment type="caution">
    <text evidence="3">The sequence shown here is derived from an EMBL/GenBank/DDBJ whole genome shotgun (WGS) entry which is preliminary data.</text>
</comment>
<feature type="domain" description="Flagellar protein FlgJ N-terminal" evidence="2">
    <location>
        <begin position="45"/>
        <end position="92"/>
    </location>
</feature>
<dbReference type="RefSeq" id="WP_317975420.1">
    <property type="nucleotide sequence ID" value="NZ_BTFW01000001.1"/>
</dbReference>
<gene>
    <name evidence="3" type="ORF">NUTIK01_25460</name>
</gene>
<evidence type="ECO:0000313" key="3">
    <source>
        <dbReference type="EMBL" id="GMM61769.1"/>
    </source>
</evidence>
<reference evidence="3 4" key="1">
    <citation type="submission" date="2023-06" db="EMBL/GenBank/DDBJ databases">
        <title>Draft genome sequence of Novosphingobium sp. strain IK01.</title>
        <authorList>
            <person name="Hatamoto M."/>
            <person name="Ikarashi T."/>
            <person name="Yamaguchi T."/>
        </authorList>
    </citation>
    <scope>NUCLEOTIDE SEQUENCE [LARGE SCALE GENOMIC DNA]</scope>
    <source>
        <strain evidence="3 4">IK01</strain>
    </source>
</reference>
<protein>
    <recommendedName>
        <fullName evidence="2">Flagellar protein FlgJ N-terminal domain-containing protein</fullName>
    </recommendedName>
</protein>